<protein>
    <submittedName>
        <fullName evidence="1">DGQHR domain-containing protein</fullName>
    </submittedName>
</protein>
<evidence type="ECO:0000313" key="2">
    <source>
        <dbReference type="Proteomes" id="UP001595740"/>
    </source>
</evidence>
<reference evidence="2" key="1">
    <citation type="journal article" date="2019" name="Int. J. Syst. Evol. Microbiol.">
        <title>The Global Catalogue of Microorganisms (GCM) 10K type strain sequencing project: providing services to taxonomists for standard genome sequencing and annotation.</title>
        <authorList>
            <consortium name="The Broad Institute Genomics Platform"/>
            <consortium name="The Broad Institute Genome Sequencing Center for Infectious Disease"/>
            <person name="Wu L."/>
            <person name="Ma J."/>
        </authorList>
    </citation>
    <scope>NUCLEOTIDE SEQUENCE [LARGE SCALE GENOMIC DNA]</scope>
    <source>
        <strain evidence="2">KCTC 42875</strain>
    </source>
</reference>
<gene>
    <name evidence="1" type="ORF">ACFOLC_14695</name>
</gene>
<dbReference type="InterPro" id="IPR017601">
    <property type="entry name" value="DGQHR-contain_dom"/>
</dbReference>
<comment type="caution">
    <text evidence="1">The sequence shown here is derived from an EMBL/GenBank/DDBJ whole genome shotgun (WGS) entry which is preliminary data.</text>
</comment>
<dbReference type="CDD" id="cd16413">
    <property type="entry name" value="DGQHR_domain"/>
    <property type="match status" value="1"/>
</dbReference>
<dbReference type="Proteomes" id="UP001595740">
    <property type="component" value="Unassembled WGS sequence"/>
</dbReference>
<sequence>MAKAKGETKSEALLWPLLDKTVDLRREYRLRNTKFDQKRIKSVEIEEYTADSWQIHKKQKGIAVVRREKKIDERLENLWWVLLYKMGYAELNSGRRFRIKLKRHNGVDGEKQIDVFASDDETVIISECKSCERLRKRSLQKDIEEFGALKGDIAASVRAFYGKDYKPKILWFFVTENVIWTTEDIARADAHKIKRVTEIELPYYTQLADHLGKAARFQFLAEFLKDQPIPELANTKVPATRGRLGGKYFYSFVTTPRHLLKIAFVNHRTLDDPEGHPTYQRLIQKSRLKSIGKFIEAGGFFPNNLLVNFVKPPRFDIIQKDTVTDVHFGNLYLPSTYKSAWIIDGQHRLYGYAGLPEEYLDQKLVVVGFEGIPKEEEANMFVTINHEQKSVPKNLLDDLEGQLKWGSENPGERIGALAARVIHNLNRDLSSPLYGRFSAEGIKGTARVCLTVPQVKLGLRRSGLLGQVALRTHYEPGALCGSTDNASLLRAQKVLNGFFRQISESGISRWEAGRPGKLCTNEAIQALTLLLAEIVRYIERSTSKPLRSLSEQNVMELVSQHVEPILDFLQSGDQEVDTLLTVQFGSGGPRELLLRFARVMRKSYPNFQPDGYENWEQTQSQELRIQADQQVQKVNMMVQQHIFKVFRQLYGEEKNAYWEKGVLIKEIKSKAYAKSLDVEDADARLPLETYVDFIEFKRIIEHKDRWLMFKSVMDIPLDGAKGKAKNLEWMDRYNEIRRVPSHATVDRHYKAEHFVLLDSITDTLKKRIEQFDYEGLRGAEDE</sequence>
<name>A0ABV7RSA8_9GAMM</name>
<keyword evidence="2" id="KW-1185">Reference proteome</keyword>
<dbReference type="NCBIfam" id="TIGR03187">
    <property type="entry name" value="DGQHR"/>
    <property type="match status" value="1"/>
</dbReference>
<evidence type="ECO:0000313" key="1">
    <source>
        <dbReference type="EMBL" id="MFC3552250.1"/>
    </source>
</evidence>
<dbReference type="RefSeq" id="WP_386760008.1">
    <property type="nucleotide sequence ID" value="NZ_JBHRXK010000008.1"/>
</dbReference>
<organism evidence="1 2">
    <name type="scientific">Lysobacter cavernae</name>
    <dbReference type="NCBI Taxonomy" id="1685901"/>
    <lineage>
        <taxon>Bacteria</taxon>
        <taxon>Pseudomonadati</taxon>
        <taxon>Pseudomonadota</taxon>
        <taxon>Gammaproteobacteria</taxon>
        <taxon>Lysobacterales</taxon>
        <taxon>Lysobacteraceae</taxon>
        <taxon>Lysobacter</taxon>
    </lineage>
</organism>
<accession>A0ABV7RSA8</accession>
<dbReference type="EMBL" id="JBHRXK010000008">
    <property type="protein sequence ID" value="MFC3552250.1"/>
    <property type="molecule type" value="Genomic_DNA"/>
</dbReference>
<proteinExistence type="predicted"/>